<evidence type="ECO:0000259" key="3">
    <source>
        <dbReference type="Pfam" id="PF20469"/>
    </source>
</evidence>
<dbReference type="AlphaFoldDB" id="A0A494WWT2"/>
<name>A0A494WWT2_9FIRM</name>
<gene>
    <name evidence="4" type="ORF">D7024_14350</name>
</gene>
<feature type="region of interest" description="Disordered" evidence="1">
    <location>
        <begin position="1"/>
        <end position="20"/>
    </location>
</feature>
<dbReference type="PANTHER" id="PTHR43581">
    <property type="entry name" value="ATP/GTP PHOSPHATASE"/>
    <property type="match status" value="1"/>
</dbReference>
<dbReference type="Pfam" id="PF20469">
    <property type="entry name" value="OLD-like_TOPRIM"/>
    <property type="match status" value="1"/>
</dbReference>
<organism evidence="4 5">
    <name type="scientific">Desulfofundulus salinus</name>
    <dbReference type="NCBI Taxonomy" id="2419843"/>
    <lineage>
        <taxon>Bacteria</taxon>
        <taxon>Bacillati</taxon>
        <taxon>Bacillota</taxon>
        <taxon>Clostridia</taxon>
        <taxon>Eubacteriales</taxon>
        <taxon>Peptococcaceae</taxon>
        <taxon>Desulfofundulus</taxon>
    </lineage>
</organism>
<evidence type="ECO:0000256" key="1">
    <source>
        <dbReference type="SAM" id="MobiDB-lite"/>
    </source>
</evidence>
<comment type="caution">
    <text evidence="4">The sequence shown here is derived from an EMBL/GenBank/DDBJ whole genome shotgun (WGS) entry which is preliminary data.</text>
</comment>
<protein>
    <submittedName>
        <fullName evidence="4">DUF2813 domain-containing protein</fullName>
    </submittedName>
</protein>
<evidence type="ECO:0000313" key="5">
    <source>
        <dbReference type="Proteomes" id="UP000271256"/>
    </source>
</evidence>
<accession>A0A494WWT2</accession>
<keyword evidence="5" id="KW-1185">Reference proteome</keyword>
<dbReference type="Proteomes" id="UP000271256">
    <property type="component" value="Unassembled WGS sequence"/>
</dbReference>
<dbReference type="Pfam" id="PF13175">
    <property type="entry name" value="AAA_15"/>
    <property type="match status" value="1"/>
</dbReference>
<evidence type="ECO:0000259" key="2">
    <source>
        <dbReference type="Pfam" id="PF13175"/>
    </source>
</evidence>
<feature type="domain" description="OLD protein-like TOPRIM" evidence="3">
    <location>
        <begin position="511"/>
        <end position="574"/>
    </location>
</feature>
<reference evidence="4 5" key="1">
    <citation type="submission" date="2018-10" db="EMBL/GenBank/DDBJ databases">
        <authorList>
            <person name="Grouzdev D.S."/>
            <person name="Krutkina M.S."/>
            <person name="Tourova T.P."/>
            <person name="Nazina T.N."/>
        </authorList>
    </citation>
    <scope>NUCLEOTIDE SEQUENCE [LARGE SCALE GENOMIC DNA]</scope>
    <source>
        <strain evidence="4 5">435</strain>
    </source>
</reference>
<dbReference type="OrthoDB" id="9810873at2"/>
<dbReference type="PANTHER" id="PTHR43581:SF4">
    <property type="entry name" value="ATP_GTP PHOSPHATASE"/>
    <property type="match status" value="1"/>
</dbReference>
<dbReference type="EMBL" id="RBWE01000001">
    <property type="protein sequence ID" value="RKO67996.1"/>
    <property type="molecule type" value="Genomic_DNA"/>
</dbReference>
<proteinExistence type="predicted"/>
<dbReference type="SUPFAM" id="SSF52540">
    <property type="entry name" value="P-loop containing nucleoside triphosphate hydrolases"/>
    <property type="match status" value="1"/>
</dbReference>
<sequence>MPGTTRQASRSATRSASTGTSISQRPCALWRRSAPTCWRWKRKRRGCWRRFWEVLTLRIKCLRIHNYRSIRDLEMECLPIVTLLGPNNHGKSNLLAALEFCLSTSAKPVEQDFFVNRGEGDNDLWVEITFNELTEQEKNTFKKYVQSDGTVCIRKTARIQNGGIEVFYNGYVEQPDVEWLNSDKAGDYTSRESVNQTPLKDFVPSSGRLTKAHIEEAQRKYIEQHREELNFSRALEEGPLLGQKNVGGGVLPDFYMIPAVRDLTDEIKVKTTTTFGRLLNRAVREMAERDPRFRAARKQLEEVVQSLNVRGDKEQESNQLADLERSIEEELRTWGVKVNIEVTPPELERLFELGTDVHLNDGVKTTADRKGHGLQRAMMFALLRAWAKSLREERSSGDQGGPAPRKQSDSVIFAMEEPELFLHPHAQRRLAMTLREIAATPEHQVFICTHSTHFVDLEHYKEVAIITKYSLEEGSCVRQCVKELFEGDDTDERKKRFHMAQWINPDRGEMFFAKRVVFVEGETEKVVLPFLAQKLGVFDPDISIIDCGSKHNLPLYIAIAKAFEIPYLVIHDEDPLPDPIPDEWNEDKRKARKRTFELNDHIKNLVEAPLGQIEMFSPDFETVSGVSKSQGEKKGKALAALDHFAAVDQSKIPDRLRQVVYAAFNAQGA</sequence>
<dbReference type="InterPro" id="IPR034139">
    <property type="entry name" value="TOPRIM_OLD"/>
</dbReference>
<evidence type="ECO:0000313" key="4">
    <source>
        <dbReference type="EMBL" id="RKO67996.1"/>
    </source>
</evidence>
<dbReference type="InterPro" id="IPR041685">
    <property type="entry name" value="AAA_GajA/Old/RecF-like"/>
</dbReference>
<dbReference type="Gene3D" id="3.40.50.300">
    <property type="entry name" value="P-loop containing nucleotide triphosphate hydrolases"/>
    <property type="match status" value="1"/>
</dbReference>
<feature type="domain" description="Endonuclease GajA/Old nuclease/RecF-like AAA" evidence="2">
    <location>
        <begin position="59"/>
        <end position="455"/>
    </location>
</feature>
<dbReference type="CDD" id="cd01026">
    <property type="entry name" value="TOPRIM_OLD"/>
    <property type="match status" value="1"/>
</dbReference>
<dbReference type="InterPro" id="IPR051396">
    <property type="entry name" value="Bact_Antivir_Def_Nuclease"/>
</dbReference>
<dbReference type="InterPro" id="IPR027417">
    <property type="entry name" value="P-loop_NTPase"/>
</dbReference>